<dbReference type="InterPro" id="IPR036869">
    <property type="entry name" value="J_dom_sf"/>
</dbReference>
<feature type="signal peptide" evidence="1">
    <location>
        <begin position="1"/>
        <end position="20"/>
    </location>
</feature>
<feature type="chain" id="PRO_5041222883" description="Selenoprotein O" evidence="1">
    <location>
        <begin position="21"/>
        <end position="818"/>
    </location>
</feature>
<evidence type="ECO:0000313" key="3">
    <source>
        <dbReference type="Proteomes" id="UP001178507"/>
    </source>
</evidence>
<dbReference type="EMBL" id="CAUJNA010000857">
    <property type="protein sequence ID" value="CAJ1381926.1"/>
    <property type="molecule type" value="Genomic_DNA"/>
</dbReference>
<evidence type="ECO:0008006" key="4">
    <source>
        <dbReference type="Google" id="ProtNLM"/>
    </source>
</evidence>
<accession>A0AA36I7Z7</accession>
<sequence length="818" mass="89674">MVLAILRLLFLACVLPQLAARTLYHGTSLANCDRIRMGGFIPSLATGPSHTCHGEGIYFTPEKAFALGFARRAAGSVHDLCLISFEFDESVGAIASLPSSSTFKFDAPVDFTRSHKGQEYIFKHQGMTKMTGSSVSFTQVDRDGSRVTSSQYGSLKIGPTMFYDLDGRAHARSASAWLSKGEHRYMQDTALQHFSSLELLKDPTYHLFNVVTGALRAVLDCDALDSDCAAELLEGALVSTSRGAGALAGGALGGVAGAVGGGYAASALMVATGIVSPWLVPVSIAAGGWGGRALGQSMVAELAASVAQWISEHTLRRFIGFLQQLAGWDGQHAAVQELGIAWSSRASCGKIREQRRRLLQRHHPDICHTEVCKEKSLRINAAYDKLSKGCVDDSFAKVYFRSQASDPDVRWCRYKWQTPDLHCKLFAKIPFPYSGATTNDRLSSSVNKQPMDFFEVNAYRLFEASMPVKIPKYYFGDISNESTNFILITECIPFAGYPPLPAFKIEGPYVKCKDFEMAGSEKEHYLLLMQVHGRIGAAAKRGDLGSEELLATQLSRPNLQALTVSAEAATGGHPKVCATGLRGAIKFFAATAQVLYPEFVMEDAFQEKFFRTMMTLNAYAREISLWKSSDADYVALGHLNLNVDNAFFWRDGEGGLDCGIFDLGGFGAAPMHHRIWWGLNCAEFPMIRQHLEEFLTVFIETYESQGGPKLDFDQLKAGVILTALENMSYMVASIPNCLKMCGTKEWPTIKDRHDPRIADDVGGKSTLRTTLLVLYNGLCVLEEFQADQVLAKWIQDTFVGSWGLAAKSDDVIFAGESR</sequence>
<proteinExistence type="predicted"/>
<organism evidence="2 3">
    <name type="scientific">Effrenium voratum</name>
    <dbReference type="NCBI Taxonomy" id="2562239"/>
    <lineage>
        <taxon>Eukaryota</taxon>
        <taxon>Sar</taxon>
        <taxon>Alveolata</taxon>
        <taxon>Dinophyceae</taxon>
        <taxon>Suessiales</taxon>
        <taxon>Symbiodiniaceae</taxon>
        <taxon>Effrenium</taxon>
    </lineage>
</organism>
<keyword evidence="1" id="KW-0732">Signal</keyword>
<comment type="caution">
    <text evidence="2">The sequence shown here is derived from an EMBL/GenBank/DDBJ whole genome shotgun (WGS) entry which is preliminary data.</text>
</comment>
<dbReference type="SUPFAM" id="SSF56399">
    <property type="entry name" value="ADP-ribosylation"/>
    <property type="match status" value="1"/>
</dbReference>
<dbReference type="Gene3D" id="3.90.228.10">
    <property type="match status" value="1"/>
</dbReference>
<dbReference type="Proteomes" id="UP001178507">
    <property type="component" value="Unassembled WGS sequence"/>
</dbReference>
<dbReference type="AlphaFoldDB" id="A0AA36I7Z7"/>
<keyword evidence="3" id="KW-1185">Reference proteome</keyword>
<evidence type="ECO:0000313" key="2">
    <source>
        <dbReference type="EMBL" id="CAJ1381926.1"/>
    </source>
</evidence>
<reference evidence="2" key="1">
    <citation type="submission" date="2023-08" db="EMBL/GenBank/DDBJ databases">
        <authorList>
            <person name="Chen Y."/>
            <person name="Shah S."/>
            <person name="Dougan E. K."/>
            <person name="Thang M."/>
            <person name="Chan C."/>
        </authorList>
    </citation>
    <scope>NUCLEOTIDE SEQUENCE</scope>
</reference>
<protein>
    <recommendedName>
        <fullName evidence="4">Selenoprotein O</fullName>
    </recommendedName>
</protein>
<dbReference type="SUPFAM" id="SSF46565">
    <property type="entry name" value="Chaperone J-domain"/>
    <property type="match status" value="1"/>
</dbReference>
<dbReference type="Gene3D" id="1.10.287.110">
    <property type="entry name" value="DnaJ domain"/>
    <property type="match status" value="1"/>
</dbReference>
<evidence type="ECO:0000256" key="1">
    <source>
        <dbReference type="SAM" id="SignalP"/>
    </source>
</evidence>
<name>A0AA36I7Z7_9DINO</name>
<gene>
    <name evidence="2" type="ORF">EVOR1521_LOCUS9460</name>
</gene>